<organism evidence="2 3">
    <name type="scientific">Eumeta variegata</name>
    <name type="common">Bagworm moth</name>
    <name type="synonym">Eumeta japonica</name>
    <dbReference type="NCBI Taxonomy" id="151549"/>
    <lineage>
        <taxon>Eukaryota</taxon>
        <taxon>Metazoa</taxon>
        <taxon>Ecdysozoa</taxon>
        <taxon>Arthropoda</taxon>
        <taxon>Hexapoda</taxon>
        <taxon>Insecta</taxon>
        <taxon>Pterygota</taxon>
        <taxon>Neoptera</taxon>
        <taxon>Endopterygota</taxon>
        <taxon>Lepidoptera</taxon>
        <taxon>Glossata</taxon>
        <taxon>Ditrysia</taxon>
        <taxon>Tineoidea</taxon>
        <taxon>Psychidae</taxon>
        <taxon>Oiketicinae</taxon>
        <taxon>Eumeta</taxon>
    </lineage>
</organism>
<dbReference type="Proteomes" id="UP000299102">
    <property type="component" value="Unassembled WGS sequence"/>
</dbReference>
<comment type="caution">
    <text evidence="2">The sequence shown here is derived from an EMBL/GenBank/DDBJ whole genome shotgun (WGS) entry which is preliminary data.</text>
</comment>
<dbReference type="EMBL" id="BGZK01000211">
    <property type="protein sequence ID" value="GBP28761.1"/>
    <property type="molecule type" value="Genomic_DNA"/>
</dbReference>
<dbReference type="AlphaFoldDB" id="A0A4C1UQP3"/>
<proteinExistence type="predicted"/>
<keyword evidence="3" id="KW-1185">Reference proteome</keyword>
<evidence type="ECO:0000256" key="1">
    <source>
        <dbReference type="SAM" id="MobiDB-lite"/>
    </source>
</evidence>
<evidence type="ECO:0000313" key="2">
    <source>
        <dbReference type="EMBL" id="GBP28761.1"/>
    </source>
</evidence>
<sequence>MSVSDYAKRIEARGVGVAVCVCADFVRPIDSCSGFRPADLLNLPHRETLAVSQLKTGRGAESRTETDTGIDNDTGIKIEHRIDLVFSFDPGPKIKS</sequence>
<evidence type="ECO:0000313" key="3">
    <source>
        <dbReference type="Proteomes" id="UP000299102"/>
    </source>
</evidence>
<reference evidence="2 3" key="1">
    <citation type="journal article" date="2019" name="Commun. Biol.">
        <title>The bagworm genome reveals a unique fibroin gene that provides high tensile strength.</title>
        <authorList>
            <person name="Kono N."/>
            <person name="Nakamura H."/>
            <person name="Ohtoshi R."/>
            <person name="Tomita M."/>
            <person name="Numata K."/>
            <person name="Arakawa K."/>
        </authorList>
    </citation>
    <scope>NUCLEOTIDE SEQUENCE [LARGE SCALE GENOMIC DNA]</scope>
</reference>
<name>A0A4C1UQP3_EUMVA</name>
<accession>A0A4C1UQP3</accession>
<feature type="region of interest" description="Disordered" evidence="1">
    <location>
        <begin position="52"/>
        <end position="72"/>
    </location>
</feature>
<gene>
    <name evidence="2" type="ORF">EVAR_19803_1</name>
</gene>
<protein>
    <submittedName>
        <fullName evidence="2">Uncharacterized protein</fullName>
    </submittedName>
</protein>